<evidence type="ECO:0000256" key="4">
    <source>
        <dbReference type="ARBA" id="ARBA00022670"/>
    </source>
</evidence>
<evidence type="ECO:0000256" key="11">
    <source>
        <dbReference type="PIRSR" id="PIRSR601461-2"/>
    </source>
</evidence>
<dbReference type="GO" id="GO:0006508">
    <property type="term" value="P:proteolysis"/>
    <property type="evidence" value="ECO:0007669"/>
    <property type="project" value="UniProtKB-KW"/>
</dbReference>
<dbReference type="FunFam" id="2.40.70.10:FF:000058">
    <property type="entry name" value="ASpartyl Protease"/>
    <property type="match status" value="1"/>
</dbReference>
<dbReference type="PROSITE" id="PS51767">
    <property type="entry name" value="PEPTIDASE_A1"/>
    <property type="match status" value="1"/>
</dbReference>
<keyword evidence="13" id="KW-1185">Reference proteome</keyword>
<proteinExistence type="inferred from homology"/>
<evidence type="ECO:0000256" key="8">
    <source>
        <dbReference type="ARBA" id="ARBA00023157"/>
    </source>
</evidence>
<dbReference type="GO" id="GO:0005764">
    <property type="term" value="C:lysosome"/>
    <property type="evidence" value="ECO:0007669"/>
    <property type="project" value="TreeGrafter"/>
</dbReference>
<dbReference type="InterPro" id="IPR033121">
    <property type="entry name" value="PEPTIDASE_A1"/>
</dbReference>
<evidence type="ECO:0000256" key="10">
    <source>
        <dbReference type="PIRSR" id="PIRSR601461-1"/>
    </source>
</evidence>
<dbReference type="PANTHER" id="PTHR47966:SF45">
    <property type="entry name" value="PEPTIDASE A1 DOMAIN-CONTAINING PROTEIN"/>
    <property type="match status" value="1"/>
</dbReference>
<keyword evidence="4" id="KW-0645">Protease</keyword>
<keyword evidence="5" id="KW-0732">Signal</keyword>
<feature type="domain" description="Peptidase A1" evidence="12">
    <location>
        <begin position="15"/>
        <end position="333"/>
    </location>
</feature>
<evidence type="ECO:0000256" key="6">
    <source>
        <dbReference type="ARBA" id="ARBA00022750"/>
    </source>
</evidence>
<dbReference type="GO" id="GO:0004190">
    <property type="term" value="F:aspartic-type endopeptidase activity"/>
    <property type="evidence" value="ECO:0007669"/>
    <property type="project" value="UniProtKB-KW"/>
</dbReference>
<dbReference type="Gene3D" id="2.40.70.10">
    <property type="entry name" value="Acid Proteases"/>
    <property type="match status" value="2"/>
</dbReference>
<dbReference type="SUPFAM" id="SSF50630">
    <property type="entry name" value="Acid proteases"/>
    <property type="match status" value="1"/>
</dbReference>
<keyword evidence="9" id="KW-0325">Glycoprotein</keyword>
<keyword evidence="3" id="KW-0964">Secreted</keyword>
<comment type="subcellular location">
    <subcellularLocation>
        <location evidence="1">Secreted</location>
    </subcellularLocation>
</comment>
<comment type="similarity">
    <text evidence="2">Belongs to the peptidase A1 family.</text>
</comment>
<dbReference type="PRINTS" id="PR00792">
    <property type="entry name" value="PEPSIN"/>
</dbReference>
<keyword evidence="7" id="KW-0378">Hydrolase</keyword>
<dbReference type="WBParaSite" id="ALUE_0000345501-mRNA-1">
    <property type="protein sequence ID" value="ALUE_0000345501-mRNA-1"/>
    <property type="gene ID" value="ALUE_0000345501"/>
</dbReference>
<dbReference type="Proteomes" id="UP000036681">
    <property type="component" value="Unplaced"/>
</dbReference>
<evidence type="ECO:0000256" key="3">
    <source>
        <dbReference type="ARBA" id="ARBA00022525"/>
    </source>
</evidence>
<evidence type="ECO:0000313" key="13">
    <source>
        <dbReference type="Proteomes" id="UP000036681"/>
    </source>
</evidence>
<feature type="disulfide bond" evidence="11">
    <location>
        <begin position="47"/>
        <end position="55"/>
    </location>
</feature>
<keyword evidence="8 11" id="KW-1015">Disulfide bond</keyword>
<evidence type="ECO:0000256" key="5">
    <source>
        <dbReference type="ARBA" id="ARBA00022729"/>
    </source>
</evidence>
<dbReference type="InterPro" id="IPR021109">
    <property type="entry name" value="Peptidase_aspartic_dom_sf"/>
</dbReference>
<dbReference type="InterPro" id="IPR001461">
    <property type="entry name" value="Aspartic_peptidase_A1"/>
</dbReference>
<dbReference type="AlphaFoldDB" id="A0A0M3HNW0"/>
<dbReference type="CDD" id="cd05471">
    <property type="entry name" value="pepsin_like"/>
    <property type="match status" value="1"/>
</dbReference>
<evidence type="ECO:0000256" key="9">
    <source>
        <dbReference type="ARBA" id="ARBA00023180"/>
    </source>
</evidence>
<evidence type="ECO:0000256" key="7">
    <source>
        <dbReference type="ARBA" id="ARBA00022801"/>
    </source>
</evidence>
<organism evidence="13 14">
    <name type="scientific">Ascaris lumbricoides</name>
    <name type="common">Giant roundworm</name>
    <dbReference type="NCBI Taxonomy" id="6252"/>
    <lineage>
        <taxon>Eukaryota</taxon>
        <taxon>Metazoa</taxon>
        <taxon>Ecdysozoa</taxon>
        <taxon>Nematoda</taxon>
        <taxon>Chromadorea</taxon>
        <taxon>Rhabditida</taxon>
        <taxon>Spirurina</taxon>
        <taxon>Ascaridomorpha</taxon>
        <taxon>Ascaridoidea</taxon>
        <taxon>Ascarididae</taxon>
        <taxon>Ascaris</taxon>
    </lineage>
</organism>
<sequence>MRFCDHVVNYNDLEYVTNITIGTPPIQQFVVVPDTGSANLWVPDSSCLMSTFNDCAKKNIFESSLSRTYKKVGKMWSIEYGDGSNARGFLGTDSFTLGGLNDSKLCIEDITFGQATSVHGFSTDPADGILGLAFSTISVEGVTPPIIAAIHQNLLDAPLFTVYMTRGGSNEGVPGGVITYGGFDADNCGSVIDYEPLSSASYWQFRIKGLAAGKYLVNRRWDAISDTGTSFNGGPQHIVDRLADIVGASYDDQNDAYFMNCEAKPPPVKITIGSHTYTITAENYIVKLGRKKCAFAFFTSEFGGFGPSWILGNPFIREYCQIHDVGQKRIGFAPAKHN</sequence>
<dbReference type="InterPro" id="IPR034164">
    <property type="entry name" value="Pepsin-like_dom"/>
</dbReference>
<evidence type="ECO:0000259" key="12">
    <source>
        <dbReference type="PROSITE" id="PS51767"/>
    </source>
</evidence>
<dbReference type="PANTHER" id="PTHR47966">
    <property type="entry name" value="BETA-SITE APP-CLEAVING ENZYME, ISOFORM A-RELATED"/>
    <property type="match status" value="1"/>
</dbReference>
<dbReference type="FunFam" id="2.40.70.10:FF:000008">
    <property type="entry name" value="Cathepsin D"/>
    <property type="match status" value="1"/>
</dbReference>
<evidence type="ECO:0000256" key="2">
    <source>
        <dbReference type="ARBA" id="ARBA00007447"/>
    </source>
</evidence>
<dbReference type="GO" id="GO:0005576">
    <property type="term" value="C:extracellular region"/>
    <property type="evidence" value="ECO:0007669"/>
    <property type="project" value="UniProtKB-SubCell"/>
</dbReference>
<keyword evidence="6" id="KW-0064">Aspartyl protease</keyword>
<reference evidence="14" key="1">
    <citation type="submission" date="2017-02" db="UniProtKB">
        <authorList>
            <consortium name="WormBaseParasite"/>
        </authorList>
    </citation>
    <scope>IDENTIFICATION</scope>
</reference>
<feature type="active site" evidence="10">
    <location>
        <position position="34"/>
    </location>
</feature>
<evidence type="ECO:0000256" key="1">
    <source>
        <dbReference type="ARBA" id="ARBA00004613"/>
    </source>
</evidence>
<accession>A0A0M3HNW0</accession>
<feature type="active site" evidence="10">
    <location>
        <position position="226"/>
    </location>
</feature>
<dbReference type="Pfam" id="PF00026">
    <property type="entry name" value="Asp"/>
    <property type="match status" value="1"/>
</dbReference>
<name>A0A0M3HNW0_ASCLU</name>
<protein>
    <submittedName>
        <fullName evidence="14">Peptidase A1 domain-containing protein</fullName>
    </submittedName>
</protein>
<evidence type="ECO:0000313" key="14">
    <source>
        <dbReference type="WBParaSite" id="ALUE_0000345501-mRNA-1"/>
    </source>
</evidence>